<dbReference type="InterPro" id="IPR034660">
    <property type="entry name" value="DinB/YfiT-like"/>
</dbReference>
<evidence type="ECO:0000313" key="3">
    <source>
        <dbReference type="Proteomes" id="UP001500393"/>
    </source>
</evidence>
<evidence type="ECO:0000313" key="2">
    <source>
        <dbReference type="EMBL" id="GAA1582672.1"/>
    </source>
</evidence>
<name>A0ABN2DPR3_9ACTN</name>
<sequence>MSTARRRQILAWTTTERLGLADLLAELKDYEWRTATLCDGWDVRDLAAHLTLSTRLTLRLALPAAIRARGNFDRMNDVLSRERAARYAPAELVAQLRETAASPRRAPGTSVLDPLVDMLVHGQDLARPLGRVRAMPIVPAVAALEYVLAHGAHRQVKGQRLVATDLDWAAGEGPTVTRAPLADLLLLATGRPVDVADQP</sequence>
<dbReference type="SUPFAM" id="SSF109854">
    <property type="entry name" value="DinB/YfiT-like putative metalloenzymes"/>
    <property type="match status" value="1"/>
</dbReference>
<dbReference type="EMBL" id="BAAAOS010000022">
    <property type="protein sequence ID" value="GAA1582672.1"/>
    <property type="molecule type" value="Genomic_DNA"/>
</dbReference>
<dbReference type="RefSeq" id="WP_344216101.1">
    <property type="nucleotide sequence ID" value="NZ_BAAAOS010000022.1"/>
</dbReference>
<reference evidence="2 3" key="1">
    <citation type="journal article" date="2019" name="Int. J. Syst. Evol. Microbiol.">
        <title>The Global Catalogue of Microorganisms (GCM) 10K type strain sequencing project: providing services to taxonomists for standard genome sequencing and annotation.</title>
        <authorList>
            <consortium name="The Broad Institute Genomics Platform"/>
            <consortium name="The Broad Institute Genome Sequencing Center for Infectious Disease"/>
            <person name="Wu L."/>
            <person name="Ma J."/>
        </authorList>
    </citation>
    <scope>NUCLEOTIDE SEQUENCE [LARGE SCALE GENOMIC DNA]</scope>
    <source>
        <strain evidence="2 3">JCM 14969</strain>
    </source>
</reference>
<proteinExistence type="predicted"/>
<organism evidence="2 3">
    <name type="scientific">Kribbella sancticallisti</name>
    <dbReference type="NCBI Taxonomy" id="460087"/>
    <lineage>
        <taxon>Bacteria</taxon>
        <taxon>Bacillati</taxon>
        <taxon>Actinomycetota</taxon>
        <taxon>Actinomycetes</taxon>
        <taxon>Propionibacteriales</taxon>
        <taxon>Kribbellaceae</taxon>
        <taxon>Kribbella</taxon>
    </lineage>
</organism>
<dbReference type="InterPro" id="IPR024344">
    <property type="entry name" value="MDMPI_metal-binding"/>
</dbReference>
<evidence type="ECO:0000259" key="1">
    <source>
        <dbReference type="Pfam" id="PF11716"/>
    </source>
</evidence>
<keyword evidence="2" id="KW-0413">Isomerase</keyword>
<dbReference type="GO" id="GO:0016853">
    <property type="term" value="F:isomerase activity"/>
    <property type="evidence" value="ECO:0007669"/>
    <property type="project" value="UniProtKB-KW"/>
</dbReference>
<gene>
    <name evidence="2" type="ORF">GCM10009789_40600</name>
</gene>
<dbReference type="Pfam" id="PF11716">
    <property type="entry name" value="MDMPI_N"/>
    <property type="match status" value="1"/>
</dbReference>
<dbReference type="NCBIfam" id="TIGR03083">
    <property type="entry name" value="maleylpyruvate isomerase family mycothiol-dependent enzyme"/>
    <property type="match status" value="1"/>
</dbReference>
<keyword evidence="3" id="KW-1185">Reference proteome</keyword>
<comment type="caution">
    <text evidence="2">The sequence shown here is derived from an EMBL/GenBank/DDBJ whole genome shotgun (WGS) entry which is preliminary data.</text>
</comment>
<protein>
    <submittedName>
        <fullName evidence="2">Maleylpyruvate isomerase family mycothiol-dependent enzyme</fullName>
    </submittedName>
</protein>
<dbReference type="Proteomes" id="UP001500393">
    <property type="component" value="Unassembled WGS sequence"/>
</dbReference>
<accession>A0ABN2DPR3</accession>
<dbReference type="Gene3D" id="1.20.120.450">
    <property type="entry name" value="dinb family like domain"/>
    <property type="match status" value="1"/>
</dbReference>
<dbReference type="InterPro" id="IPR017517">
    <property type="entry name" value="Maleyloyr_isom"/>
</dbReference>
<feature type="domain" description="Mycothiol-dependent maleylpyruvate isomerase metal-binding" evidence="1">
    <location>
        <begin position="20"/>
        <end position="106"/>
    </location>
</feature>